<proteinExistence type="inferred from homology"/>
<dbReference type="SUPFAM" id="SSF52490">
    <property type="entry name" value="Tubulin nucleotide-binding domain-like"/>
    <property type="match status" value="1"/>
</dbReference>
<feature type="compositionally biased region" description="Acidic residues" evidence="5">
    <location>
        <begin position="476"/>
        <end position="492"/>
    </location>
</feature>
<evidence type="ECO:0000256" key="5">
    <source>
        <dbReference type="SAM" id="MobiDB-lite"/>
    </source>
</evidence>
<evidence type="ECO:0000259" key="7">
    <source>
        <dbReference type="Pfam" id="PF14881"/>
    </source>
</evidence>
<gene>
    <name evidence="8" type="ORF">CXG81DRAFT_19251</name>
</gene>
<comment type="subcellular location">
    <subcellularLocation>
        <location evidence="2">Mitochondrion</location>
    </subcellularLocation>
</comment>
<evidence type="ECO:0008006" key="10">
    <source>
        <dbReference type="Google" id="ProtNLM"/>
    </source>
</evidence>
<evidence type="ECO:0000256" key="3">
    <source>
        <dbReference type="ARBA" id="ARBA00008507"/>
    </source>
</evidence>
<protein>
    <recommendedName>
        <fullName evidence="10">Tubulin nucleotide-binding domain-like protein</fullName>
    </recommendedName>
</protein>
<dbReference type="Pfam" id="PF14881">
    <property type="entry name" value="Tubulin_3"/>
    <property type="match status" value="1"/>
</dbReference>
<feature type="domain" description="Misato Segment II tubulin-like" evidence="6">
    <location>
        <begin position="3"/>
        <end position="129"/>
    </location>
</feature>
<evidence type="ECO:0000256" key="4">
    <source>
        <dbReference type="ARBA" id="ARBA00023128"/>
    </source>
</evidence>
<dbReference type="STRING" id="1555241.A0A4P9X6R9"/>
<evidence type="ECO:0000256" key="2">
    <source>
        <dbReference type="ARBA" id="ARBA00004173"/>
    </source>
</evidence>
<feature type="compositionally biased region" description="Low complexity" evidence="5">
    <location>
        <begin position="136"/>
        <end position="145"/>
    </location>
</feature>
<feature type="domain" description="DML1/Misato tubulin" evidence="7">
    <location>
        <begin position="162"/>
        <end position="274"/>
    </location>
</feature>
<keyword evidence="9" id="KW-1185">Reference proteome</keyword>
<feature type="region of interest" description="Disordered" evidence="5">
    <location>
        <begin position="455"/>
        <end position="494"/>
    </location>
</feature>
<keyword evidence="4" id="KW-0496">Mitochondrion</keyword>
<evidence type="ECO:0000313" key="8">
    <source>
        <dbReference type="EMBL" id="RKP00894.1"/>
    </source>
</evidence>
<dbReference type="AlphaFoldDB" id="A0A4P9X6R9"/>
<dbReference type="InterPro" id="IPR019605">
    <property type="entry name" value="Misato_II_tubulin-like"/>
</dbReference>
<comment type="similarity">
    <text evidence="3">Belongs to the misato family.</text>
</comment>
<dbReference type="InterPro" id="IPR036525">
    <property type="entry name" value="Tubulin/FtsZ_GTPase_sf"/>
</dbReference>
<dbReference type="PANTHER" id="PTHR13391:SF0">
    <property type="entry name" value="PROTEIN MISATO HOMOLOG 1"/>
    <property type="match status" value="1"/>
</dbReference>
<accession>A0A4P9X6R9</accession>
<dbReference type="Pfam" id="PF10644">
    <property type="entry name" value="Misat_Tub_SegII"/>
    <property type="match status" value="1"/>
</dbReference>
<evidence type="ECO:0000313" key="9">
    <source>
        <dbReference type="Proteomes" id="UP000274922"/>
    </source>
</evidence>
<reference evidence="9" key="1">
    <citation type="journal article" date="2018" name="Nat. Microbiol.">
        <title>Leveraging single-cell genomics to expand the fungal tree of life.</title>
        <authorList>
            <person name="Ahrendt S.R."/>
            <person name="Quandt C.A."/>
            <person name="Ciobanu D."/>
            <person name="Clum A."/>
            <person name="Salamov A."/>
            <person name="Andreopoulos B."/>
            <person name="Cheng J.F."/>
            <person name="Woyke T."/>
            <person name="Pelin A."/>
            <person name="Henrissat B."/>
            <person name="Reynolds N.K."/>
            <person name="Benny G.L."/>
            <person name="Smith M.E."/>
            <person name="James T.Y."/>
            <person name="Grigoriev I.V."/>
        </authorList>
    </citation>
    <scope>NUCLEOTIDE SEQUENCE [LARGE SCALE GENOMIC DNA]</scope>
    <source>
        <strain evidence="9">ATCC 52028</strain>
    </source>
</reference>
<comment type="function">
    <text evidence="1">Involved in the partitioning of the mitochondrial organelle and mitochondrial DNA (mtDNA) inheritance.</text>
</comment>
<dbReference type="Proteomes" id="UP000274922">
    <property type="component" value="Unassembled WGS sequence"/>
</dbReference>
<dbReference type="GO" id="GO:0007005">
    <property type="term" value="P:mitochondrion organization"/>
    <property type="evidence" value="ECO:0007669"/>
    <property type="project" value="InterPro"/>
</dbReference>
<sequence>MAREIITLQVGHAANWVGTHYWNQQQTLLSQGAYDARGDRTSTFRDLPDPDTLFRQGQSAAGETTYLPRLLLLDTRDSYHTLKLRNALYDPATAAAGAAAAPAVATWHGPVQHVREPAYRKNPYLQSLDAEEVAYQQQQQQQQPQSASEFAAAADPVNPDVDHLQVWSDFNSLYYHPKTTLAVPTYTMDLDMAPLAAYGQGAALLTDTEYTEFADELIEDRLRFFLEESDHVQGFQMAADTATGWSGLATGIVAHLADELPKVPVWILGLEQGWSWPHQPTWTALPQHEQQRLRRWEPLNVALTWAALARHRDHGHLVYLPTRFDAVDLTPRSAPLDPRPDAPWFSTGLGAPYAAGAAGTGPLYYASAALAMTWHAASQVYLTHAAMGAATDRVNPGGRFPFAELTTALSLAPESPAATGPAAETAAWARGVLAKRPKHHPRGWIQSYCGDPEAPASSASASRRPTRHAHVAGDDGGVDDDDDNGGDGDGDGDAIRAAADRFETCAAGRVAALRAPCFASPWQAPMPAAWVAAWDAWLTHTRCRYAASASYPGTPGWVLAAPFPAGLVRASIATRPPFVDVNGAQAAFRGVGAGAAVQTLPTAAAAPALAFGASVSVMAQVASSSTMAQWLAVHRAALRSERREAAWVLEGAAGDAMTATGRGSSESIDALTELDEGLVAAIEAYHELE</sequence>
<dbReference type="Gene3D" id="3.40.50.1440">
    <property type="entry name" value="Tubulin/FtsZ, GTPase domain"/>
    <property type="match status" value="1"/>
</dbReference>
<dbReference type="PANTHER" id="PTHR13391">
    <property type="entry name" value="MITOCHONDRIAL DISTRIBUTION REGULATOR MISATO"/>
    <property type="match status" value="1"/>
</dbReference>
<evidence type="ECO:0000256" key="1">
    <source>
        <dbReference type="ARBA" id="ARBA00003757"/>
    </source>
</evidence>
<dbReference type="EMBL" id="ML014194">
    <property type="protein sequence ID" value="RKP00894.1"/>
    <property type="molecule type" value="Genomic_DNA"/>
</dbReference>
<dbReference type="GO" id="GO:0005739">
    <property type="term" value="C:mitochondrion"/>
    <property type="evidence" value="ECO:0007669"/>
    <property type="project" value="UniProtKB-SubCell"/>
</dbReference>
<feature type="region of interest" description="Disordered" evidence="5">
    <location>
        <begin position="133"/>
        <end position="152"/>
    </location>
</feature>
<dbReference type="InterPro" id="IPR029209">
    <property type="entry name" value="DML1/Misato_tubulin"/>
</dbReference>
<evidence type="ECO:0000259" key="6">
    <source>
        <dbReference type="Pfam" id="PF10644"/>
    </source>
</evidence>
<name>A0A4P9X6R9_9FUNG</name>
<dbReference type="OrthoDB" id="271881at2759"/>
<dbReference type="InterPro" id="IPR049942">
    <property type="entry name" value="DML1/Misato"/>
</dbReference>
<organism evidence="8 9">
    <name type="scientific">Caulochytrium protostelioides</name>
    <dbReference type="NCBI Taxonomy" id="1555241"/>
    <lineage>
        <taxon>Eukaryota</taxon>
        <taxon>Fungi</taxon>
        <taxon>Fungi incertae sedis</taxon>
        <taxon>Chytridiomycota</taxon>
        <taxon>Chytridiomycota incertae sedis</taxon>
        <taxon>Chytridiomycetes</taxon>
        <taxon>Caulochytriales</taxon>
        <taxon>Caulochytriaceae</taxon>
        <taxon>Caulochytrium</taxon>
    </lineage>
</organism>